<sequence length="98" mass="11455">MPRRRPRPRRSEPPQRPLFGGHQQVEEWPDGDWVVRKLTGSTSTKPYRCPGCDQLIPPATPHVVAWPVDPASFAGTGLDERRHWHNGCWQARDRRRRR</sequence>
<protein>
    <recommendedName>
        <fullName evidence="4">ATP/GTP-binding protein</fullName>
    </recommendedName>
</protein>
<accession>A0ABX2RX53</accession>
<keyword evidence="3" id="KW-1185">Reference proteome</keyword>
<name>A0ABX2RX53_9ACTN</name>
<evidence type="ECO:0000313" key="2">
    <source>
        <dbReference type="EMBL" id="NYH81951.1"/>
    </source>
</evidence>
<reference evidence="2 3" key="1">
    <citation type="submission" date="2020-07" db="EMBL/GenBank/DDBJ databases">
        <title>Sequencing the genomes of 1000 actinobacteria strains.</title>
        <authorList>
            <person name="Klenk H.-P."/>
        </authorList>
    </citation>
    <scope>NUCLEOTIDE SEQUENCE [LARGE SCALE GENOMIC DNA]</scope>
    <source>
        <strain evidence="2 3">DSM 45117</strain>
    </source>
</reference>
<comment type="caution">
    <text evidence="2">The sequence shown here is derived from an EMBL/GenBank/DDBJ whole genome shotgun (WGS) entry which is preliminary data.</text>
</comment>
<feature type="region of interest" description="Disordered" evidence="1">
    <location>
        <begin position="1"/>
        <end position="24"/>
    </location>
</feature>
<proteinExistence type="predicted"/>
<dbReference type="Proteomes" id="UP000533017">
    <property type="component" value="Unassembled WGS sequence"/>
</dbReference>
<evidence type="ECO:0000313" key="3">
    <source>
        <dbReference type="Proteomes" id="UP000533017"/>
    </source>
</evidence>
<dbReference type="EMBL" id="JACBZA010000001">
    <property type="protein sequence ID" value="NYH81951.1"/>
    <property type="molecule type" value="Genomic_DNA"/>
</dbReference>
<dbReference type="RefSeq" id="WP_092887373.1">
    <property type="nucleotide sequence ID" value="NZ_FOOI01000016.1"/>
</dbReference>
<evidence type="ECO:0008006" key="4">
    <source>
        <dbReference type="Google" id="ProtNLM"/>
    </source>
</evidence>
<organism evidence="2 3">
    <name type="scientific">Actinopolymorpha cephalotaxi</name>
    <dbReference type="NCBI Taxonomy" id="504797"/>
    <lineage>
        <taxon>Bacteria</taxon>
        <taxon>Bacillati</taxon>
        <taxon>Actinomycetota</taxon>
        <taxon>Actinomycetes</taxon>
        <taxon>Propionibacteriales</taxon>
        <taxon>Actinopolymorphaceae</taxon>
        <taxon>Actinopolymorpha</taxon>
    </lineage>
</organism>
<gene>
    <name evidence="2" type="ORF">FHR37_000802</name>
</gene>
<evidence type="ECO:0000256" key="1">
    <source>
        <dbReference type="SAM" id="MobiDB-lite"/>
    </source>
</evidence>